<evidence type="ECO:0000313" key="8">
    <source>
        <dbReference type="Proteomes" id="UP000474967"/>
    </source>
</evidence>
<dbReference type="Pfam" id="PF01988">
    <property type="entry name" value="VIT1"/>
    <property type="match status" value="1"/>
</dbReference>
<dbReference type="EMBL" id="JAAGWY010000002">
    <property type="protein sequence ID" value="NEN06173.1"/>
    <property type="molecule type" value="Genomic_DNA"/>
</dbReference>
<dbReference type="InterPro" id="IPR008217">
    <property type="entry name" value="Ccc1_fam"/>
</dbReference>
<keyword evidence="8" id="KW-1185">Reference proteome</keyword>
<dbReference type="GO" id="GO:0012505">
    <property type="term" value="C:endomembrane system"/>
    <property type="evidence" value="ECO:0007669"/>
    <property type="project" value="UniProtKB-SubCell"/>
</dbReference>
<protein>
    <submittedName>
        <fullName evidence="7">Rubrerythrin family protein</fullName>
    </submittedName>
</protein>
<dbReference type="CDD" id="cd01044">
    <property type="entry name" value="Ferritin_CCC1_N"/>
    <property type="match status" value="1"/>
</dbReference>
<feature type="transmembrane region" description="Helical" evidence="6">
    <location>
        <begin position="355"/>
        <end position="376"/>
    </location>
</feature>
<evidence type="ECO:0000256" key="5">
    <source>
        <dbReference type="SAM" id="MobiDB-lite"/>
    </source>
</evidence>
<feature type="compositionally biased region" description="Low complexity" evidence="5">
    <location>
        <begin position="1"/>
        <end position="11"/>
    </location>
</feature>
<evidence type="ECO:0000256" key="4">
    <source>
        <dbReference type="ARBA" id="ARBA00023136"/>
    </source>
</evidence>
<dbReference type="PANTHER" id="PTHR31851">
    <property type="entry name" value="FE(2+)/MN(2+) TRANSPORTER PCL1"/>
    <property type="match status" value="1"/>
</dbReference>
<feature type="transmembrane region" description="Helical" evidence="6">
    <location>
        <begin position="180"/>
        <end position="199"/>
    </location>
</feature>
<feature type="transmembrane region" description="Helical" evidence="6">
    <location>
        <begin position="319"/>
        <end position="343"/>
    </location>
</feature>
<gene>
    <name evidence="7" type="ORF">G3T36_09820</name>
</gene>
<keyword evidence="2 6" id="KW-0812">Transmembrane</keyword>
<sequence>MNAPSTPANPSAAPPREPSAADIKRWRQYLADERAEASVYRDLAGRRTGEERDILLALADAEGRHEAHWLELLGDRVGKPLRGDLRTRILGFLARRFGSVFVLALAQRAEARSPYAADSDATPSMAADEQIHEEVVRALAARGRNRLSGTFRAAVFGANDGLVSNLALVLGISASGVPTHVVLLTGLSGLLAGALSMGAGEYVSVRSQRELLEASSPNPRTRTALPDLDVDANELTLVYRARGMSPDEAAAHATEVLRDFTVERDGGDAGALDEAREEGVDRHETVGTAWGAAISSFCFFASGALVPVLPYLFGLQGTTAVIVAAVLVGVVLLSTGAIVGLLSGGPPLRRALRQLGIGYGAAAATYLLGLLFGTALG</sequence>
<dbReference type="RefSeq" id="WP_163289615.1">
    <property type="nucleotide sequence ID" value="NZ_JAAGWY010000002.1"/>
</dbReference>
<feature type="region of interest" description="Disordered" evidence="5">
    <location>
        <begin position="1"/>
        <end position="21"/>
    </location>
</feature>
<dbReference type="AlphaFoldDB" id="A0A6L9XXQ2"/>
<evidence type="ECO:0000256" key="2">
    <source>
        <dbReference type="ARBA" id="ARBA00022692"/>
    </source>
</evidence>
<comment type="subcellular location">
    <subcellularLocation>
        <location evidence="1">Endomembrane system</location>
        <topology evidence="1">Multi-pass membrane protein</topology>
    </subcellularLocation>
</comment>
<evidence type="ECO:0000256" key="6">
    <source>
        <dbReference type="SAM" id="Phobius"/>
    </source>
</evidence>
<feature type="transmembrane region" description="Helical" evidence="6">
    <location>
        <begin position="289"/>
        <end position="313"/>
    </location>
</feature>
<dbReference type="InterPro" id="IPR039376">
    <property type="entry name" value="Ferritin_CCC1_N"/>
</dbReference>
<accession>A0A6L9XXQ2</accession>
<evidence type="ECO:0000256" key="1">
    <source>
        <dbReference type="ARBA" id="ARBA00004127"/>
    </source>
</evidence>
<reference evidence="7 8" key="1">
    <citation type="journal article" date="2014" name="J. Microbiol.">
        <title>Diaminobutyricibacter tongyongensis gen. nov., sp. nov. and Homoserinibacter gongjuensis gen. nov., sp. nov. belong to the family Microbacteriaceae.</title>
        <authorList>
            <person name="Kim S.J."/>
            <person name="Ahn J.H."/>
            <person name="Weon H.Y."/>
            <person name="Hamada M."/>
            <person name="Suzuki K."/>
            <person name="Kwon S.W."/>
        </authorList>
    </citation>
    <scope>NUCLEOTIDE SEQUENCE [LARGE SCALE GENOMIC DNA]</scope>
    <source>
        <strain evidence="7 8">NBRC 108724</strain>
    </source>
</reference>
<keyword evidence="4 6" id="KW-0472">Membrane</keyword>
<dbReference type="GO" id="GO:0005384">
    <property type="term" value="F:manganese ion transmembrane transporter activity"/>
    <property type="evidence" value="ECO:0007669"/>
    <property type="project" value="InterPro"/>
</dbReference>
<evidence type="ECO:0000313" key="7">
    <source>
        <dbReference type="EMBL" id="NEN06173.1"/>
    </source>
</evidence>
<proteinExistence type="predicted"/>
<name>A0A6L9XXQ2_9MICO</name>
<dbReference type="Proteomes" id="UP000474967">
    <property type="component" value="Unassembled WGS sequence"/>
</dbReference>
<organism evidence="7 8">
    <name type="scientific">Leifsonia tongyongensis</name>
    <dbReference type="NCBI Taxonomy" id="1268043"/>
    <lineage>
        <taxon>Bacteria</taxon>
        <taxon>Bacillati</taxon>
        <taxon>Actinomycetota</taxon>
        <taxon>Actinomycetes</taxon>
        <taxon>Micrococcales</taxon>
        <taxon>Microbacteriaceae</taxon>
        <taxon>Leifsonia</taxon>
    </lineage>
</organism>
<comment type="caution">
    <text evidence="7">The sequence shown here is derived from an EMBL/GenBank/DDBJ whole genome shotgun (WGS) entry which is preliminary data.</text>
</comment>
<dbReference type="CDD" id="cd02433">
    <property type="entry name" value="Nodulin-21_like_2"/>
    <property type="match status" value="1"/>
</dbReference>
<dbReference type="GO" id="GO:0030026">
    <property type="term" value="P:intracellular manganese ion homeostasis"/>
    <property type="evidence" value="ECO:0007669"/>
    <property type="project" value="InterPro"/>
</dbReference>
<keyword evidence="3 6" id="KW-1133">Transmembrane helix</keyword>
<evidence type="ECO:0000256" key="3">
    <source>
        <dbReference type="ARBA" id="ARBA00022989"/>
    </source>
</evidence>